<feature type="domain" description="Solute-binding protein family 3/N-terminal" evidence="3">
    <location>
        <begin position="37"/>
        <end position="271"/>
    </location>
</feature>
<dbReference type="PANTHER" id="PTHR35936">
    <property type="entry name" value="MEMBRANE-BOUND LYTIC MUREIN TRANSGLYCOSYLASE F"/>
    <property type="match status" value="1"/>
</dbReference>
<dbReference type="OrthoDB" id="9768183at2"/>
<evidence type="ECO:0000259" key="3">
    <source>
        <dbReference type="SMART" id="SM00062"/>
    </source>
</evidence>
<dbReference type="Gene3D" id="3.40.190.10">
    <property type="entry name" value="Periplasmic binding protein-like II"/>
    <property type="match status" value="2"/>
</dbReference>
<organism evidence="4 5">
    <name type="scientific">Mesorhizobium tianshanense</name>
    <dbReference type="NCBI Taxonomy" id="39844"/>
    <lineage>
        <taxon>Bacteria</taxon>
        <taxon>Pseudomonadati</taxon>
        <taxon>Pseudomonadota</taxon>
        <taxon>Alphaproteobacteria</taxon>
        <taxon>Hyphomicrobiales</taxon>
        <taxon>Phyllobacteriaceae</taxon>
        <taxon>Mesorhizobium</taxon>
    </lineage>
</organism>
<evidence type="ECO:0000313" key="4">
    <source>
        <dbReference type="EMBL" id="TWI26772.1"/>
    </source>
</evidence>
<dbReference type="NCBIfam" id="TIGR02995">
    <property type="entry name" value="ectoine_ehuB"/>
    <property type="match status" value="1"/>
</dbReference>
<dbReference type="Proteomes" id="UP000317122">
    <property type="component" value="Unassembled WGS sequence"/>
</dbReference>
<evidence type="ECO:0000313" key="5">
    <source>
        <dbReference type="Proteomes" id="UP000317122"/>
    </source>
</evidence>
<dbReference type="GO" id="GO:0051470">
    <property type="term" value="P:ectoine transmembrane transport"/>
    <property type="evidence" value="ECO:0007669"/>
    <property type="project" value="InterPro"/>
</dbReference>
<keyword evidence="1 2" id="KW-0732">Signal</keyword>
<dbReference type="PROSITE" id="PS51318">
    <property type="entry name" value="TAT"/>
    <property type="match status" value="1"/>
</dbReference>
<feature type="chain" id="PRO_5021950684" evidence="2">
    <location>
        <begin position="31"/>
        <end position="288"/>
    </location>
</feature>
<accession>A0A562N3K0</accession>
<name>A0A562N3K0_9HYPH</name>
<dbReference type="InterPro" id="IPR006311">
    <property type="entry name" value="TAT_signal"/>
</dbReference>
<feature type="signal peptide" evidence="2">
    <location>
        <begin position="1"/>
        <end position="30"/>
    </location>
</feature>
<dbReference type="EMBL" id="VLKT01000047">
    <property type="protein sequence ID" value="TWI26772.1"/>
    <property type="molecule type" value="Genomic_DNA"/>
</dbReference>
<dbReference type="SMART" id="SM00062">
    <property type="entry name" value="PBPb"/>
    <property type="match status" value="1"/>
</dbReference>
<proteinExistence type="predicted"/>
<dbReference type="InterPro" id="IPR014337">
    <property type="entry name" value="Ectoine_EhuB"/>
</dbReference>
<dbReference type="SUPFAM" id="SSF53850">
    <property type="entry name" value="Periplasmic binding protein-like II"/>
    <property type="match status" value="1"/>
</dbReference>
<dbReference type="Pfam" id="PF00497">
    <property type="entry name" value="SBP_bac_3"/>
    <property type="match status" value="1"/>
</dbReference>
<sequence length="288" mass="30306">MTLTRRNLMKLTGAGLAGAGLLALTGRSFADDKMPSTLRVGMSNQLPYAFLDKAGDLTGQSPDVLRAAMRDAGVEKLDASLTEFGALIPGLVARRFDVICTGLFVRPKRCELIDFANPDSLSREGLVVAAGNPMGLKSLGDVAKNGNARIGFIRGSVDEEYVKNAGIAESNWVVLPDVPTLLSAVKGGRADAVISSLVIIASTIKAMNDSSVQLVDDFVDPVVNGKPAIDYAAMGFHKDSKALREAYNTGLAKLVSSGELAKINEKWGLPAALTPTAETPSIETLCQA</sequence>
<gene>
    <name evidence="4" type="ORF">IQ26_05840</name>
</gene>
<dbReference type="GO" id="GO:0033294">
    <property type="term" value="F:ectoine binding"/>
    <property type="evidence" value="ECO:0007669"/>
    <property type="project" value="InterPro"/>
</dbReference>
<comment type="caution">
    <text evidence="4">The sequence shown here is derived from an EMBL/GenBank/DDBJ whole genome shotgun (WGS) entry which is preliminary data.</text>
</comment>
<evidence type="ECO:0000256" key="2">
    <source>
        <dbReference type="SAM" id="SignalP"/>
    </source>
</evidence>
<reference evidence="4 5" key="1">
    <citation type="journal article" date="2015" name="Stand. Genomic Sci.">
        <title>Genomic Encyclopedia of Bacterial and Archaeal Type Strains, Phase III: the genomes of soil and plant-associated and newly described type strains.</title>
        <authorList>
            <person name="Whitman W.B."/>
            <person name="Woyke T."/>
            <person name="Klenk H.P."/>
            <person name="Zhou Y."/>
            <person name="Lilburn T.G."/>
            <person name="Beck B.J."/>
            <person name="De Vos P."/>
            <person name="Vandamme P."/>
            <person name="Eisen J.A."/>
            <person name="Garrity G."/>
            <person name="Hugenholtz P."/>
            <person name="Kyrpides N.C."/>
        </authorList>
    </citation>
    <scope>NUCLEOTIDE SEQUENCE [LARGE SCALE GENOMIC DNA]</scope>
    <source>
        <strain evidence="4 5">CGMCC 1.2546</strain>
    </source>
</reference>
<evidence type="ECO:0000256" key="1">
    <source>
        <dbReference type="ARBA" id="ARBA00022729"/>
    </source>
</evidence>
<keyword evidence="5" id="KW-1185">Reference proteome</keyword>
<dbReference type="AlphaFoldDB" id="A0A562N3K0"/>
<protein>
    <submittedName>
        <fullName evidence="4">Polar amino acid transport system substrate-binding protein</fullName>
    </submittedName>
</protein>
<dbReference type="PANTHER" id="PTHR35936:SF17">
    <property type="entry name" value="ARGININE-BINDING EXTRACELLULAR PROTEIN ARTP"/>
    <property type="match status" value="1"/>
</dbReference>
<dbReference type="InterPro" id="IPR001638">
    <property type="entry name" value="Solute-binding_3/MltF_N"/>
</dbReference>
<dbReference type="RefSeq" id="WP_145721789.1">
    <property type="nucleotide sequence ID" value="NZ_BSPF01000033.1"/>
</dbReference>